<evidence type="ECO:0000313" key="1">
    <source>
        <dbReference type="EMBL" id="KAJ9049266.1"/>
    </source>
</evidence>
<protein>
    <submittedName>
        <fullName evidence="1">Uncharacterized protein</fullName>
    </submittedName>
</protein>
<keyword evidence="2" id="KW-1185">Reference proteome</keyword>
<dbReference type="Proteomes" id="UP001165960">
    <property type="component" value="Unassembled WGS sequence"/>
</dbReference>
<name>A0ACC2RGW1_9FUNG</name>
<accession>A0ACC2RGW1</accession>
<organism evidence="1 2">
    <name type="scientific">Entomophthora muscae</name>
    <dbReference type="NCBI Taxonomy" id="34485"/>
    <lineage>
        <taxon>Eukaryota</taxon>
        <taxon>Fungi</taxon>
        <taxon>Fungi incertae sedis</taxon>
        <taxon>Zoopagomycota</taxon>
        <taxon>Entomophthoromycotina</taxon>
        <taxon>Entomophthoromycetes</taxon>
        <taxon>Entomophthorales</taxon>
        <taxon>Entomophthoraceae</taxon>
        <taxon>Entomophthora</taxon>
    </lineage>
</organism>
<proteinExistence type="predicted"/>
<evidence type="ECO:0000313" key="2">
    <source>
        <dbReference type="Proteomes" id="UP001165960"/>
    </source>
</evidence>
<reference evidence="1" key="1">
    <citation type="submission" date="2022-04" db="EMBL/GenBank/DDBJ databases">
        <title>Genome of the entomopathogenic fungus Entomophthora muscae.</title>
        <authorList>
            <person name="Elya C."/>
            <person name="Lovett B.R."/>
            <person name="Lee E."/>
            <person name="Macias A.M."/>
            <person name="Hajek A.E."/>
            <person name="De Bivort B.L."/>
            <person name="Kasson M.T."/>
            <person name="De Fine Licht H.H."/>
            <person name="Stajich J.E."/>
        </authorList>
    </citation>
    <scope>NUCLEOTIDE SEQUENCE</scope>
    <source>
        <strain evidence="1">Berkeley</strain>
    </source>
</reference>
<comment type="caution">
    <text evidence="1">The sequence shown here is derived from an EMBL/GenBank/DDBJ whole genome shotgun (WGS) entry which is preliminary data.</text>
</comment>
<sequence>MLLGVNIETDVEAKIRAFEEINVYLASLIIKIPAPAFKCRSLGIMGIDLWNKALEISYFQEECFPKISDLSTTVKKVAIHLLESEESKQL</sequence>
<dbReference type="EMBL" id="QTSX02007255">
    <property type="protein sequence ID" value="KAJ9049266.1"/>
    <property type="molecule type" value="Genomic_DNA"/>
</dbReference>
<gene>
    <name evidence="1" type="ORF">DSO57_1026498</name>
</gene>